<dbReference type="Gene3D" id="2.40.70.10">
    <property type="entry name" value="Acid Proteases"/>
    <property type="match status" value="1"/>
</dbReference>
<feature type="region of interest" description="Disordered" evidence="2">
    <location>
        <begin position="195"/>
        <end position="267"/>
    </location>
</feature>
<evidence type="ECO:0000313" key="5">
    <source>
        <dbReference type="Proteomes" id="UP000717585"/>
    </source>
</evidence>
<organism evidence="4 5">
    <name type="scientific">Carpediemonas membranifera</name>
    <dbReference type="NCBI Taxonomy" id="201153"/>
    <lineage>
        <taxon>Eukaryota</taxon>
        <taxon>Metamonada</taxon>
        <taxon>Carpediemonas-like organisms</taxon>
        <taxon>Carpediemonas</taxon>
    </lineage>
</organism>
<dbReference type="EMBL" id="JAHDYR010000053">
    <property type="protein sequence ID" value="KAG9391576.1"/>
    <property type="molecule type" value="Genomic_DNA"/>
</dbReference>
<dbReference type="PANTHER" id="PTHR15503:SF22">
    <property type="entry name" value="TRANSPOSON TY3-I GAG POLYPROTEIN"/>
    <property type="match status" value="1"/>
</dbReference>
<feature type="domain" description="CCHC-type" evidence="3">
    <location>
        <begin position="266"/>
        <end position="281"/>
    </location>
</feature>
<feature type="compositionally biased region" description="Basic and acidic residues" evidence="2">
    <location>
        <begin position="221"/>
        <end position="258"/>
    </location>
</feature>
<keyword evidence="1" id="KW-0479">Metal-binding</keyword>
<dbReference type="OrthoDB" id="3863715at2759"/>
<dbReference type="SUPFAM" id="SSF57756">
    <property type="entry name" value="Retrovirus zinc finger-like domains"/>
    <property type="match status" value="1"/>
</dbReference>
<dbReference type="AlphaFoldDB" id="A0A8J6AQL4"/>
<dbReference type="InterPro" id="IPR001878">
    <property type="entry name" value="Znf_CCHC"/>
</dbReference>
<keyword evidence="5" id="KW-1185">Reference proteome</keyword>
<dbReference type="SUPFAM" id="SSF56672">
    <property type="entry name" value="DNA/RNA polymerases"/>
    <property type="match status" value="1"/>
</dbReference>
<dbReference type="Pfam" id="PF00098">
    <property type="entry name" value="zf-CCHC"/>
    <property type="match status" value="1"/>
</dbReference>
<keyword evidence="1" id="KW-0862">Zinc</keyword>
<dbReference type="InterPro" id="IPR043502">
    <property type="entry name" value="DNA/RNA_pol_sf"/>
</dbReference>
<protein>
    <recommendedName>
        <fullName evidence="3">CCHC-type domain-containing protein</fullName>
    </recommendedName>
</protein>
<dbReference type="Proteomes" id="UP000717585">
    <property type="component" value="Unassembled WGS sequence"/>
</dbReference>
<sequence>MGREQKKQAPLLKEATFSAFVAFTTSLRDFKARGGKAKLRKLISPEIQSYASQVLGLETLEEVPLPQGDQHDDEPSTSSRKLREKIIMQRLAAALRPTRKEQCLNLIRLRIAAFTPLEVSKLNSQFNTLLECLNMDEDDTIREAYLRAFAVKGQSLYYRLKEQTEGCSLAETQQYTMKTARDVAESAEYLAPFTEAIRSDQSRRPTAPVPGAHPQRGQSRNQRDRRDRRDDRRDRPYDRRDRPHDHHRPDKRSRDRARPTSTTPTCYNCGGKGHFSPECRKPKSKCEKCGREGHKREFCDRIKVQNYSYLSCFAASSKRRAQALPIVSGSIYRTSAESMLFDCGASATFISPQVAERSGEKILHCDPVEVTTPAGVITVDQTISTEVTFAKSALVPRGCTFTTRAYLLPSEYDLIIGYPDMVTLGILPQIDDCEESDANDAEQAEDVSTVITPQKLSLFTLSDKSSSLQDRLLARFVGLFEDRVGRPSKLIPYDLVLSDDEPVFSREFFMPPEKKTLLQEHLDDLSRHGFIQPSASAYSSPAFLVPKGKDRTRFVIDFRLVNAKTPRSTTLSRS</sequence>
<keyword evidence="1" id="KW-0863">Zinc-finger</keyword>
<evidence type="ECO:0000313" key="4">
    <source>
        <dbReference type="EMBL" id="KAG9391576.1"/>
    </source>
</evidence>
<dbReference type="PANTHER" id="PTHR15503">
    <property type="entry name" value="LDOC1 RELATED"/>
    <property type="match status" value="1"/>
</dbReference>
<evidence type="ECO:0000256" key="1">
    <source>
        <dbReference type="PROSITE-ProRule" id="PRU00047"/>
    </source>
</evidence>
<dbReference type="InterPro" id="IPR036875">
    <property type="entry name" value="Znf_CCHC_sf"/>
</dbReference>
<dbReference type="InterPro" id="IPR021109">
    <property type="entry name" value="Peptidase_aspartic_dom_sf"/>
</dbReference>
<gene>
    <name evidence="4" type="ORF">J8273_6341</name>
</gene>
<accession>A0A8J6AQL4</accession>
<dbReference type="GO" id="GO:0008270">
    <property type="term" value="F:zinc ion binding"/>
    <property type="evidence" value="ECO:0007669"/>
    <property type="project" value="UniProtKB-KW"/>
</dbReference>
<comment type="caution">
    <text evidence="4">The sequence shown here is derived from an EMBL/GenBank/DDBJ whole genome shotgun (WGS) entry which is preliminary data.</text>
</comment>
<evidence type="ECO:0000259" key="3">
    <source>
        <dbReference type="PROSITE" id="PS50158"/>
    </source>
</evidence>
<dbReference type="PROSITE" id="PS50158">
    <property type="entry name" value="ZF_CCHC"/>
    <property type="match status" value="1"/>
</dbReference>
<dbReference type="SUPFAM" id="SSF50630">
    <property type="entry name" value="Acid proteases"/>
    <property type="match status" value="1"/>
</dbReference>
<dbReference type="InterPro" id="IPR032567">
    <property type="entry name" value="RTL1-rel"/>
</dbReference>
<reference evidence="4" key="1">
    <citation type="submission" date="2021-05" db="EMBL/GenBank/DDBJ databases">
        <title>A free-living protist that lacks canonical eukaryotic 1 DNA replication and segregation systems.</title>
        <authorList>
            <person name="Salas-Leiva D.E."/>
            <person name="Tromer E.C."/>
            <person name="Curtis B.A."/>
            <person name="Jerlstrom-Hultqvist J."/>
            <person name="Kolisko M."/>
            <person name="Yi Z."/>
            <person name="Salas-Leiva J.S."/>
            <person name="Gallot-Lavallee L."/>
            <person name="Kops G.J.P.L."/>
            <person name="Archibald J.M."/>
            <person name="Simpson A.G.B."/>
            <person name="Roger A.J."/>
        </authorList>
    </citation>
    <scope>NUCLEOTIDE SEQUENCE</scope>
    <source>
        <strain evidence="4">BICM</strain>
    </source>
</reference>
<proteinExistence type="predicted"/>
<name>A0A8J6AQL4_9EUKA</name>
<dbReference type="CDD" id="cd00303">
    <property type="entry name" value="retropepsin_like"/>
    <property type="match status" value="1"/>
</dbReference>
<dbReference type="Gene3D" id="3.10.10.10">
    <property type="entry name" value="HIV Type 1 Reverse Transcriptase, subunit A, domain 1"/>
    <property type="match status" value="1"/>
</dbReference>
<dbReference type="GO" id="GO:0003676">
    <property type="term" value="F:nucleic acid binding"/>
    <property type="evidence" value="ECO:0007669"/>
    <property type="project" value="InterPro"/>
</dbReference>
<dbReference type="Gene3D" id="4.10.60.10">
    <property type="entry name" value="Zinc finger, CCHC-type"/>
    <property type="match status" value="1"/>
</dbReference>
<evidence type="ECO:0000256" key="2">
    <source>
        <dbReference type="SAM" id="MobiDB-lite"/>
    </source>
</evidence>
<dbReference type="SMART" id="SM00343">
    <property type="entry name" value="ZnF_C2HC"/>
    <property type="match status" value="2"/>
</dbReference>